<protein>
    <submittedName>
        <fullName evidence="1">Uncharacterized protein</fullName>
    </submittedName>
</protein>
<evidence type="ECO:0000313" key="1">
    <source>
        <dbReference type="EMBL" id="AKH38379.1"/>
    </source>
</evidence>
<organism evidence="1 2">
    <name type="scientific">Nitrosomonas communis</name>
    <dbReference type="NCBI Taxonomy" id="44574"/>
    <lineage>
        <taxon>Bacteria</taxon>
        <taxon>Pseudomonadati</taxon>
        <taxon>Pseudomonadota</taxon>
        <taxon>Betaproteobacteria</taxon>
        <taxon>Nitrosomonadales</taxon>
        <taxon>Nitrosomonadaceae</taxon>
        <taxon>Nitrosomonas</taxon>
    </lineage>
</organism>
<dbReference type="EMBL" id="CP011451">
    <property type="protein sequence ID" value="AKH38379.1"/>
    <property type="molecule type" value="Genomic_DNA"/>
</dbReference>
<gene>
    <name evidence="1" type="ORF">AAW31_12140</name>
</gene>
<name>A0A0F7KHT6_9PROT</name>
<dbReference type="RefSeq" id="WP_046850427.1">
    <property type="nucleotide sequence ID" value="NZ_CP011451.1"/>
</dbReference>
<accession>A0A0F7KHT6</accession>
<sequence length="63" mass="7280">MNEKKSLNGEIRFCAEFEQKLLANVIDAVVQEIAQFEEKLRCSSPVAEYTYAVIKVEVLLFHF</sequence>
<dbReference type="PATRIC" id="fig|44574.3.peg.2947"/>
<dbReference type="KEGG" id="nco:AAW31_12140"/>
<dbReference type="Proteomes" id="UP000034156">
    <property type="component" value="Chromosome"/>
</dbReference>
<dbReference type="AlphaFoldDB" id="A0A0F7KHT6"/>
<evidence type="ECO:0000313" key="2">
    <source>
        <dbReference type="Proteomes" id="UP000034156"/>
    </source>
</evidence>
<reference evidence="1 2" key="2">
    <citation type="journal article" date="2016" name="Genome Announc.">
        <title>Genome Sequence of Nitrosomonas communis Strain Nm2, a Mesophilic Ammonia-Oxidizing Bacterium Isolated from Mediterranean Soil.</title>
        <authorList>
            <person name="Kozlowski J.A."/>
            <person name="Kits K.D."/>
            <person name="Stein L.Y."/>
        </authorList>
    </citation>
    <scope>NUCLEOTIDE SEQUENCE [LARGE SCALE GENOMIC DNA]</scope>
    <source>
        <strain evidence="1 2">Nm2</strain>
    </source>
</reference>
<proteinExistence type="predicted"/>
<keyword evidence="2" id="KW-1185">Reference proteome</keyword>
<reference evidence="2" key="1">
    <citation type="submission" date="2015-05" db="EMBL/GenBank/DDBJ databases">
        <title>Draft genome of Nitrosomonas communis strain Nm2.</title>
        <authorList>
            <person name="Kozlowski J.A."/>
            <person name="Kits K.D."/>
            <person name="Stein L.Y."/>
        </authorList>
    </citation>
    <scope>NUCLEOTIDE SEQUENCE [LARGE SCALE GENOMIC DNA]</scope>
    <source>
        <strain evidence="2">Nm2</strain>
    </source>
</reference>